<dbReference type="AlphaFoldDB" id="A0A9X2B7X1"/>
<dbReference type="InterPro" id="IPR006103">
    <property type="entry name" value="Glyco_hydro_2_cat"/>
</dbReference>
<dbReference type="Gene3D" id="3.20.20.80">
    <property type="entry name" value="Glycosidases"/>
    <property type="match status" value="1"/>
</dbReference>
<keyword evidence="3" id="KW-1185">Reference proteome</keyword>
<evidence type="ECO:0000313" key="3">
    <source>
        <dbReference type="Proteomes" id="UP001139450"/>
    </source>
</evidence>
<dbReference type="InterPro" id="IPR017853">
    <property type="entry name" value="GH"/>
</dbReference>
<dbReference type="PROSITE" id="PS51257">
    <property type="entry name" value="PROKAR_LIPOPROTEIN"/>
    <property type="match status" value="1"/>
</dbReference>
<dbReference type="EMBL" id="JALJEJ010000002">
    <property type="protein sequence ID" value="MCJ8208846.1"/>
    <property type="molecule type" value="Genomic_DNA"/>
</dbReference>
<dbReference type="SUPFAM" id="SSF51445">
    <property type="entry name" value="(Trans)glycosidases"/>
    <property type="match status" value="1"/>
</dbReference>
<feature type="domain" description="Glycoside hydrolase family 2 catalytic" evidence="1">
    <location>
        <begin position="103"/>
        <end position="234"/>
    </location>
</feature>
<dbReference type="Pfam" id="PF02836">
    <property type="entry name" value="Glyco_hydro_2_C"/>
    <property type="match status" value="1"/>
</dbReference>
<reference evidence="2" key="1">
    <citation type="submission" date="2022-04" db="EMBL/GenBank/DDBJ databases">
        <title>Mucilaginibacter sp. RS28 isolated from freshwater.</title>
        <authorList>
            <person name="Ko S.-R."/>
        </authorList>
    </citation>
    <scope>NUCLEOTIDE SEQUENCE</scope>
    <source>
        <strain evidence="2">RS28</strain>
    </source>
</reference>
<gene>
    <name evidence="2" type="ORF">MUY27_03945</name>
</gene>
<name>A0A9X2B7X1_9SPHI</name>
<proteinExistence type="predicted"/>
<evidence type="ECO:0000313" key="2">
    <source>
        <dbReference type="EMBL" id="MCJ8208846.1"/>
    </source>
</evidence>
<sequence>MKSSFAVSALVYAFLLFFVACSPKKTDRNRTVYIRSENGRYTLIKNGRPFFVRGAAGYTNLATLRQAGGNTIRTWDTLRLGTILKDAEQNGLSVIVGLDMPDNQNMDWFYNNRATVSALLKSYQKIVDRYKNSPALLCWCLGNELPFPLKPSFYKFYQTFNDMVGMIHSIDPNHPVTTTVINFQPQNILNIKYRTDIDFISINIFGELRNLNQQLDKYKRLWDGPFMITEWGIDGPWLAHDQTTWNAYIEENSTKKAEQYISVYQKYMPVRNPRYLGSLVFYWGQKQETTPTWFSLFDREGNRSEAVNAMQYLWTSKKSDIKVPQIRYMLLNEKGSRDNIFLKPDSMANAHVMLNDQDYAKYSYEWQLMAEDWYQPDNHNSTKALKPIGAIQTGIGKTAFPFRVPHKEGAYRVYVYIRAKNHTFATCNTPFYVLPAP</sequence>
<comment type="caution">
    <text evidence="2">The sequence shown here is derived from an EMBL/GenBank/DDBJ whole genome shotgun (WGS) entry which is preliminary data.</text>
</comment>
<dbReference type="Proteomes" id="UP001139450">
    <property type="component" value="Unassembled WGS sequence"/>
</dbReference>
<accession>A0A9X2B7X1</accession>
<dbReference type="RefSeq" id="WP_245128682.1">
    <property type="nucleotide sequence ID" value="NZ_JALJEJ010000002.1"/>
</dbReference>
<evidence type="ECO:0000259" key="1">
    <source>
        <dbReference type="Pfam" id="PF02836"/>
    </source>
</evidence>
<protein>
    <recommendedName>
        <fullName evidence="1">Glycoside hydrolase family 2 catalytic domain-containing protein</fullName>
    </recommendedName>
</protein>
<organism evidence="2 3">
    <name type="scientific">Mucilaginibacter straminoryzae</name>
    <dbReference type="NCBI Taxonomy" id="2932774"/>
    <lineage>
        <taxon>Bacteria</taxon>
        <taxon>Pseudomonadati</taxon>
        <taxon>Bacteroidota</taxon>
        <taxon>Sphingobacteriia</taxon>
        <taxon>Sphingobacteriales</taxon>
        <taxon>Sphingobacteriaceae</taxon>
        <taxon>Mucilaginibacter</taxon>
    </lineage>
</organism>
<dbReference type="GO" id="GO:0005975">
    <property type="term" value="P:carbohydrate metabolic process"/>
    <property type="evidence" value="ECO:0007669"/>
    <property type="project" value="InterPro"/>
</dbReference>
<dbReference type="GO" id="GO:0004553">
    <property type="term" value="F:hydrolase activity, hydrolyzing O-glycosyl compounds"/>
    <property type="evidence" value="ECO:0007669"/>
    <property type="project" value="InterPro"/>
</dbReference>